<dbReference type="InterPro" id="IPR008917">
    <property type="entry name" value="TF_DNA-bd_sf"/>
</dbReference>
<evidence type="ECO:0000256" key="1">
    <source>
        <dbReference type="ARBA" id="ARBA00005965"/>
    </source>
</evidence>
<dbReference type="InParanoid" id="G0P959"/>
<name>G0P959_CAEBE</name>
<dbReference type="GO" id="GO:0045324">
    <property type="term" value="P:late endosome to vacuole transport"/>
    <property type="evidence" value="ECO:0007669"/>
    <property type="project" value="TreeGrafter"/>
</dbReference>
<feature type="compositionally biased region" description="Basic and acidic residues" evidence="6">
    <location>
        <begin position="746"/>
        <end position="766"/>
    </location>
</feature>
<feature type="coiled-coil region" evidence="5">
    <location>
        <begin position="105"/>
        <end position="139"/>
    </location>
</feature>
<accession>G0P959</accession>
<dbReference type="HOGENOM" id="CLU_331567_0_0_1"/>
<keyword evidence="9" id="KW-1185">Reference proteome</keyword>
<dbReference type="STRING" id="135651.G0P959"/>
<dbReference type="eggNOG" id="KOG2751">
    <property type="taxonomic scope" value="Eukaryota"/>
</dbReference>
<keyword evidence="4" id="KW-0804">Transcription</keyword>
<evidence type="ECO:0000259" key="7">
    <source>
        <dbReference type="PROSITE" id="PS00036"/>
    </source>
</evidence>
<dbReference type="PANTHER" id="PTHR12768">
    <property type="entry name" value="BECLIN 1"/>
    <property type="match status" value="1"/>
</dbReference>
<evidence type="ECO:0000313" key="8">
    <source>
        <dbReference type="EMBL" id="EGT48394.1"/>
    </source>
</evidence>
<sequence length="864" mass="98341">MEQRSYICLNCQHPLRLEFAQRRPESADSEKKSETVIMEALTGHSRNLMKLISDAQFPSDAPVCTDCSDALVKEMEAQVTTLDDEVKTNQIYINFMKDNHPTTAIPELKAKLQNVIEEERELEQQLKRLLADEEQIDIELQTKRRAAETSSETSGNLWKQYRDNLRQVYSDQDELNSLESERQYAEVQHRKLIDTNVLDLCFHIWVDGIMGEINGFRLGYLPEAPVEFTEINAALGQIVLLLEILLERIGVQHHELVPVAMGSHSFIKLRRNGNDIETYSLYGQGTPLSGGSSGTDAGIRKFLQLLEFLLKELKSIFIWILATSSLVVVITPPTTDPSRSTSHHQITPLEKLILESTSPADKMNAQFNNDMDGQMPEPPKDMFMPFRRQQGLRWRDDERMMRHFNQEQYSYPVRPILTEQPPHHGFGMGGASTSNHHATTSDYSEPGLMDMDLIDILWRSDIAVEKGTEQVGPAEQYLNDLQMLTDKSTTMELSKEEENHYTDCSSHFYGEFYRPQFYPKQYKMSTPELQTPPSEVEEHLPTDEDLDELLKDVSSEGSELNKVFDYKSPVQNDVSLSDAISYTQANLTEMQELQDSCNQVNITASSVVSSSQSATLFNVTDEPTREQWQHAETCPSEVFPSMPFYGTMQNDTIQQVVSNGQPSYDHSYSVPTPLTLNIGSSNNGRQQQTQTSPGGITATATVSQSHTFDPYHLQRNSFSDSATDSSSSRMSSESPRYNSESSSSPHDSRFYGKLVPSRETRYDRSRSPHTKISRVVPLANGQRKRGRQSKDEQLACENSLPVSAHQISEMSLSELQQVLKNDELSEYQRQLIRKIRRRGKNKVAARTCRQRRTDRHDKVMSLYH</sequence>
<evidence type="ECO:0000256" key="2">
    <source>
        <dbReference type="ARBA" id="ARBA00023015"/>
    </source>
</evidence>
<evidence type="ECO:0000313" key="9">
    <source>
        <dbReference type="Proteomes" id="UP000008068"/>
    </source>
</evidence>
<dbReference type="GO" id="GO:0000407">
    <property type="term" value="C:phagophore assembly site"/>
    <property type="evidence" value="ECO:0007669"/>
    <property type="project" value="TreeGrafter"/>
</dbReference>
<organism evidence="9">
    <name type="scientific">Caenorhabditis brenneri</name>
    <name type="common">Nematode worm</name>
    <dbReference type="NCBI Taxonomy" id="135651"/>
    <lineage>
        <taxon>Eukaryota</taxon>
        <taxon>Metazoa</taxon>
        <taxon>Ecdysozoa</taxon>
        <taxon>Nematoda</taxon>
        <taxon>Chromadorea</taxon>
        <taxon>Rhabditida</taxon>
        <taxon>Rhabditina</taxon>
        <taxon>Rhabditomorpha</taxon>
        <taxon>Rhabditoidea</taxon>
        <taxon>Rhabditidae</taxon>
        <taxon>Peloderinae</taxon>
        <taxon>Caenorhabditis</taxon>
    </lineage>
</organism>
<dbReference type="GO" id="GO:0034272">
    <property type="term" value="C:phosphatidylinositol 3-kinase complex, class III, type II"/>
    <property type="evidence" value="ECO:0007669"/>
    <property type="project" value="TreeGrafter"/>
</dbReference>
<evidence type="ECO:0000256" key="5">
    <source>
        <dbReference type="SAM" id="Coils"/>
    </source>
</evidence>
<dbReference type="GO" id="GO:0034271">
    <property type="term" value="C:phosphatidylinositol 3-kinase complex, class III, type I"/>
    <property type="evidence" value="ECO:0007669"/>
    <property type="project" value="TreeGrafter"/>
</dbReference>
<dbReference type="GO" id="GO:0006995">
    <property type="term" value="P:cellular response to nitrogen starvation"/>
    <property type="evidence" value="ECO:0007669"/>
    <property type="project" value="TreeGrafter"/>
</dbReference>
<dbReference type="GO" id="GO:0000045">
    <property type="term" value="P:autophagosome assembly"/>
    <property type="evidence" value="ECO:0007669"/>
    <property type="project" value="TreeGrafter"/>
</dbReference>
<proteinExistence type="inferred from homology"/>
<feature type="domain" description="BZIP" evidence="7">
    <location>
        <begin position="836"/>
        <end position="851"/>
    </location>
</feature>
<dbReference type="GO" id="GO:0030674">
    <property type="term" value="F:protein-macromolecule adaptor activity"/>
    <property type="evidence" value="ECO:0007669"/>
    <property type="project" value="TreeGrafter"/>
</dbReference>
<dbReference type="FunCoup" id="G0P959">
    <property type="interactions" value="711"/>
</dbReference>
<dbReference type="EMBL" id="GL380146">
    <property type="protein sequence ID" value="EGT48394.1"/>
    <property type="molecule type" value="Genomic_DNA"/>
</dbReference>
<dbReference type="GO" id="GO:0043548">
    <property type="term" value="F:phosphatidylinositol 3-kinase binding"/>
    <property type="evidence" value="ECO:0007669"/>
    <property type="project" value="TreeGrafter"/>
</dbReference>
<evidence type="ECO:0000256" key="4">
    <source>
        <dbReference type="ARBA" id="ARBA00023163"/>
    </source>
</evidence>
<keyword evidence="5" id="KW-0175">Coiled coil</keyword>
<protein>
    <recommendedName>
        <fullName evidence="7">BZIP domain-containing protein</fullName>
    </recommendedName>
</protein>
<dbReference type="Proteomes" id="UP000008068">
    <property type="component" value="Unassembled WGS sequence"/>
</dbReference>
<dbReference type="eggNOG" id="KOG3863">
    <property type="taxonomic scope" value="Eukaryota"/>
</dbReference>
<dbReference type="Pfam" id="PF04111">
    <property type="entry name" value="APG6"/>
    <property type="match status" value="1"/>
</dbReference>
<dbReference type="OrthoDB" id="7458135at2759"/>
<evidence type="ECO:0000256" key="6">
    <source>
        <dbReference type="SAM" id="MobiDB-lite"/>
    </source>
</evidence>
<dbReference type="Gene3D" id="6.10.250.3110">
    <property type="match status" value="1"/>
</dbReference>
<dbReference type="InterPro" id="IPR004826">
    <property type="entry name" value="bZIP_Maf"/>
</dbReference>
<feature type="region of interest" description="Disordered" evidence="6">
    <location>
        <begin position="712"/>
        <end position="794"/>
    </location>
</feature>
<dbReference type="GO" id="GO:0000423">
    <property type="term" value="P:mitophagy"/>
    <property type="evidence" value="ECO:0007669"/>
    <property type="project" value="TreeGrafter"/>
</dbReference>
<comment type="similarity">
    <text evidence="1">Belongs to the beclin family.</text>
</comment>
<dbReference type="InterPro" id="IPR038274">
    <property type="entry name" value="Atg6/Beclin_C_sf"/>
</dbReference>
<dbReference type="GO" id="GO:0003677">
    <property type="term" value="F:DNA binding"/>
    <property type="evidence" value="ECO:0007669"/>
    <property type="project" value="UniProtKB-KW"/>
</dbReference>
<gene>
    <name evidence="8" type="ORF">CAEBREN_05268</name>
</gene>
<dbReference type="Pfam" id="PF03131">
    <property type="entry name" value="bZIP_Maf"/>
    <property type="match status" value="1"/>
</dbReference>
<keyword evidence="3" id="KW-0238">DNA-binding</keyword>
<feature type="compositionally biased region" description="Low complexity" evidence="6">
    <location>
        <begin position="717"/>
        <end position="745"/>
    </location>
</feature>
<dbReference type="GO" id="GO:0003700">
    <property type="term" value="F:DNA-binding transcription factor activity"/>
    <property type="evidence" value="ECO:0007669"/>
    <property type="project" value="InterPro"/>
</dbReference>
<dbReference type="Gene3D" id="1.10.418.40">
    <property type="entry name" value="Autophagy protein 6/Beclin 1"/>
    <property type="match status" value="1"/>
</dbReference>
<reference evidence="9" key="1">
    <citation type="submission" date="2011-07" db="EMBL/GenBank/DDBJ databases">
        <authorList>
            <consortium name="Caenorhabditis brenneri Sequencing and Analysis Consortium"/>
            <person name="Wilson R.K."/>
        </authorList>
    </citation>
    <scope>NUCLEOTIDE SEQUENCE [LARGE SCALE GENOMIC DNA]</scope>
    <source>
        <strain evidence="9">PB2801</strain>
    </source>
</reference>
<evidence type="ECO:0000256" key="3">
    <source>
        <dbReference type="ARBA" id="ARBA00023125"/>
    </source>
</evidence>
<dbReference type="InterPro" id="IPR041691">
    <property type="entry name" value="Atg6/beclin_CC"/>
</dbReference>
<dbReference type="InterPro" id="IPR007243">
    <property type="entry name" value="Atg6/Beclin"/>
</dbReference>
<keyword evidence="2" id="KW-0805">Transcription regulation</keyword>
<feature type="region of interest" description="Disordered" evidence="6">
    <location>
        <begin position="658"/>
        <end position="697"/>
    </location>
</feature>
<dbReference type="PANTHER" id="PTHR12768:SF4">
    <property type="entry name" value="BECLIN-1"/>
    <property type="match status" value="1"/>
</dbReference>
<dbReference type="InterPro" id="IPR040455">
    <property type="entry name" value="Atg6_BARA"/>
</dbReference>
<dbReference type="Gene3D" id="1.10.880.10">
    <property type="entry name" value="Transcription factor, Skn-1-like, DNA-binding domain"/>
    <property type="match status" value="1"/>
</dbReference>
<dbReference type="SUPFAM" id="SSF47454">
    <property type="entry name" value="A DNA-binding domain in eukaryotic transcription factors"/>
    <property type="match status" value="1"/>
</dbReference>
<dbReference type="PROSITE" id="PS00036">
    <property type="entry name" value="BZIP_BASIC"/>
    <property type="match status" value="1"/>
</dbReference>
<dbReference type="Pfam" id="PF17675">
    <property type="entry name" value="APG6_N"/>
    <property type="match status" value="1"/>
</dbReference>
<dbReference type="AlphaFoldDB" id="G0P959"/>
<dbReference type="InterPro" id="IPR004827">
    <property type="entry name" value="bZIP"/>
</dbReference>